<feature type="domain" description="Glutaredoxin 2 C-terminal" evidence="2">
    <location>
        <begin position="144"/>
        <end position="275"/>
    </location>
</feature>
<dbReference type="InterPro" id="IPR007494">
    <property type="entry name" value="Glutaredoxin2_C"/>
</dbReference>
<dbReference type="OrthoDB" id="1738954at2759"/>
<feature type="chain" id="PRO_5004901101" evidence="1">
    <location>
        <begin position="20"/>
        <end position="277"/>
    </location>
</feature>
<dbReference type="PROSITE" id="PS00195">
    <property type="entry name" value="GLUTAREDOXIN_1"/>
    <property type="match status" value="1"/>
</dbReference>
<dbReference type="Pfam" id="PF04399">
    <property type="entry name" value="Glutaredoxin2_C"/>
    <property type="match status" value="1"/>
</dbReference>
<dbReference type="SUPFAM" id="SSF47616">
    <property type="entry name" value="GST C-terminal domain-like"/>
    <property type="match status" value="1"/>
</dbReference>
<dbReference type="Proteomes" id="UP000019335">
    <property type="component" value="Chromosome 5"/>
</dbReference>
<gene>
    <name evidence="4" type="ORF">Naga_100004g79</name>
</gene>
<dbReference type="InterPro" id="IPR011767">
    <property type="entry name" value="GLR_AS"/>
</dbReference>
<feature type="domain" description="GST N-terminal" evidence="3">
    <location>
        <begin position="55"/>
        <end position="128"/>
    </location>
</feature>
<keyword evidence="5" id="KW-1185">Reference proteome</keyword>
<dbReference type="InterPro" id="IPR036249">
    <property type="entry name" value="Thioredoxin-like_sf"/>
</dbReference>
<feature type="signal peptide" evidence="1">
    <location>
        <begin position="1"/>
        <end position="19"/>
    </location>
</feature>
<evidence type="ECO:0000259" key="2">
    <source>
        <dbReference type="Pfam" id="PF04399"/>
    </source>
</evidence>
<dbReference type="Pfam" id="PF13417">
    <property type="entry name" value="GST_N_3"/>
    <property type="match status" value="1"/>
</dbReference>
<keyword evidence="1" id="KW-0732">Signal</keyword>
<dbReference type="Gene3D" id="3.40.30.10">
    <property type="entry name" value="Glutaredoxin"/>
    <property type="match status" value="1"/>
</dbReference>
<evidence type="ECO:0000313" key="4">
    <source>
        <dbReference type="EMBL" id="EWM28187.1"/>
    </source>
</evidence>
<dbReference type="NCBIfam" id="NF007702">
    <property type="entry name" value="PRK10387.1"/>
    <property type="match status" value="1"/>
</dbReference>
<protein>
    <submittedName>
        <fullName evidence="4">Glutaredoxin 2</fullName>
    </submittedName>
</protein>
<proteinExistence type="predicted"/>
<dbReference type="AlphaFoldDB" id="W7TQ45"/>
<dbReference type="InterPro" id="IPR004045">
    <property type="entry name" value="Glutathione_S-Trfase_N"/>
</dbReference>
<reference evidence="4 5" key="1">
    <citation type="journal article" date="2014" name="Mol. Plant">
        <title>Chromosome Scale Genome Assembly and Transcriptome Profiling of Nannochloropsis gaditana in Nitrogen Depletion.</title>
        <authorList>
            <person name="Corteggiani Carpinelli E."/>
            <person name="Telatin A."/>
            <person name="Vitulo N."/>
            <person name="Forcato C."/>
            <person name="D'Angelo M."/>
            <person name="Schiavon R."/>
            <person name="Vezzi A."/>
            <person name="Giacometti G.M."/>
            <person name="Morosinotto T."/>
            <person name="Valle G."/>
        </authorList>
    </citation>
    <scope>NUCLEOTIDE SEQUENCE [LARGE SCALE GENOMIC DNA]</scope>
    <source>
        <strain evidence="4 5">B-31</strain>
    </source>
</reference>
<comment type="caution">
    <text evidence="4">The sequence shown here is derived from an EMBL/GenBank/DDBJ whole genome shotgun (WGS) entry which is preliminary data.</text>
</comment>
<accession>W7TQ45</accession>
<evidence type="ECO:0000256" key="1">
    <source>
        <dbReference type="SAM" id="SignalP"/>
    </source>
</evidence>
<name>W7TQ45_9STRA</name>
<dbReference type="EMBL" id="AZIL01000352">
    <property type="protein sequence ID" value="EWM28187.1"/>
    <property type="molecule type" value="Genomic_DNA"/>
</dbReference>
<organism evidence="4 5">
    <name type="scientific">Nannochloropsis gaditana</name>
    <dbReference type="NCBI Taxonomy" id="72520"/>
    <lineage>
        <taxon>Eukaryota</taxon>
        <taxon>Sar</taxon>
        <taxon>Stramenopiles</taxon>
        <taxon>Ochrophyta</taxon>
        <taxon>Eustigmatophyceae</taxon>
        <taxon>Eustigmatales</taxon>
        <taxon>Monodopsidaceae</taxon>
        <taxon>Nannochloropsis</taxon>
    </lineage>
</organism>
<sequence>MPRLLQVVLMLMFCSRIAGFCKPRMGTLPVRLPSRAAAHRGLKMMSTQLDKRPNLYIYDHCPFCVRARIIFGLKRIPHQLIFLDNDDADTPTALVGKKMVPILEMIDAQGERVVMPESMDIVKLIDEDPRWGPPVLRRGSDREDIKAFFDSIADLSRRCTRPRFALSSVLPEFHTPAARAAFVRNHPFKSPPFDYTENLQNKSLVADLSARLRELDAMLFSDECVTEGGVSYDDVDLFGKVRGLTVVAGLVLPPRLKAYVEAFGEKTEIPLYYQMGL</sequence>
<evidence type="ECO:0000259" key="3">
    <source>
        <dbReference type="Pfam" id="PF13417"/>
    </source>
</evidence>
<dbReference type="Gene3D" id="1.20.1050.10">
    <property type="match status" value="1"/>
</dbReference>
<evidence type="ECO:0000313" key="5">
    <source>
        <dbReference type="Proteomes" id="UP000019335"/>
    </source>
</evidence>
<dbReference type="InterPro" id="IPR036282">
    <property type="entry name" value="Glutathione-S-Trfase_C_sf"/>
</dbReference>
<dbReference type="SUPFAM" id="SSF52833">
    <property type="entry name" value="Thioredoxin-like"/>
    <property type="match status" value="1"/>
</dbReference>